<dbReference type="GO" id="GO:0008199">
    <property type="term" value="F:ferric iron binding"/>
    <property type="evidence" value="ECO:0007669"/>
    <property type="project" value="InterPro"/>
</dbReference>
<dbReference type="GO" id="GO:0006826">
    <property type="term" value="P:iron ion transport"/>
    <property type="evidence" value="ECO:0007669"/>
    <property type="project" value="InterPro"/>
</dbReference>
<evidence type="ECO:0000256" key="3">
    <source>
        <dbReference type="ARBA" id="ARBA00022723"/>
    </source>
</evidence>
<dbReference type="InterPro" id="IPR009078">
    <property type="entry name" value="Ferritin-like_SF"/>
</dbReference>
<keyword evidence="3 5" id="KW-0479">Metal-binding</keyword>
<evidence type="ECO:0000256" key="2">
    <source>
        <dbReference type="ARBA" id="ARBA00022434"/>
    </source>
</evidence>
<dbReference type="GO" id="GO:0005737">
    <property type="term" value="C:cytoplasm"/>
    <property type="evidence" value="ECO:0007669"/>
    <property type="project" value="TreeGrafter"/>
</dbReference>
<comment type="function">
    <text evidence="6">Stores iron in a soluble, non-toxic, readily available form. Important for iron homeostasis. Iron is taken up in the ferrous form and deposited as ferric hydroxides after oxidation.</text>
</comment>
<dbReference type="GO" id="GO:0008198">
    <property type="term" value="F:ferrous iron binding"/>
    <property type="evidence" value="ECO:0007669"/>
    <property type="project" value="TreeGrafter"/>
</dbReference>
<evidence type="ECO:0000256" key="1">
    <source>
        <dbReference type="ARBA" id="ARBA00007513"/>
    </source>
</evidence>
<dbReference type="InterPro" id="IPR012347">
    <property type="entry name" value="Ferritin-like"/>
</dbReference>
<dbReference type="PROSITE" id="PS50905">
    <property type="entry name" value="FERRITIN_LIKE"/>
    <property type="match status" value="1"/>
</dbReference>
<dbReference type="InterPro" id="IPR009040">
    <property type="entry name" value="Ferritin-like_diiron"/>
</dbReference>
<dbReference type="GO" id="GO:0004322">
    <property type="term" value="F:ferroxidase activity"/>
    <property type="evidence" value="ECO:0007669"/>
    <property type="project" value="UniProtKB-EC"/>
</dbReference>
<accession>A0A914YL39</accession>
<feature type="binding site" evidence="5">
    <location>
        <position position="42"/>
    </location>
    <ligand>
        <name>Fe cation</name>
        <dbReference type="ChEBI" id="CHEBI:24875"/>
        <label>1</label>
    </ligand>
</feature>
<feature type="domain" description="Ferritin-like diiron" evidence="7">
    <location>
        <begin position="1"/>
        <end position="94"/>
    </location>
</feature>
<name>A0A914YL39_9BILA</name>
<evidence type="ECO:0000313" key="8">
    <source>
        <dbReference type="Proteomes" id="UP000887577"/>
    </source>
</evidence>
<dbReference type="InterPro" id="IPR001519">
    <property type="entry name" value="Ferritin"/>
</dbReference>
<evidence type="ECO:0000256" key="5">
    <source>
        <dbReference type="PIRSR" id="PIRSR601519-1"/>
    </source>
</evidence>
<dbReference type="Proteomes" id="UP000887577">
    <property type="component" value="Unplaced"/>
</dbReference>
<dbReference type="PANTHER" id="PTHR11431">
    <property type="entry name" value="FERRITIN"/>
    <property type="match status" value="1"/>
</dbReference>
<sequence>MPKKLIDYVNDRGGKVRFFNVNQPDGEWGCLLHAFQSAVALEKKNNASLLSLHRLASENNDPDLTNLLEEFYLREQVIEIQEMTRKANQLRRIGAGLGEHIFDRELLQEMQQKK</sequence>
<comment type="catalytic activity">
    <reaction evidence="6">
        <text>4 Fe(2+) + O2 + 4 H(+) = 4 Fe(3+) + 2 H2O</text>
        <dbReference type="Rhea" id="RHEA:11148"/>
        <dbReference type="ChEBI" id="CHEBI:15377"/>
        <dbReference type="ChEBI" id="CHEBI:15378"/>
        <dbReference type="ChEBI" id="CHEBI:15379"/>
        <dbReference type="ChEBI" id="CHEBI:29033"/>
        <dbReference type="ChEBI" id="CHEBI:29034"/>
        <dbReference type="EC" id="1.16.3.1"/>
    </reaction>
</comment>
<reference evidence="9" key="1">
    <citation type="submission" date="2022-11" db="UniProtKB">
        <authorList>
            <consortium name="WormBaseParasite"/>
        </authorList>
    </citation>
    <scope>IDENTIFICATION</scope>
</reference>
<comment type="similarity">
    <text evidence="1 6">Belongs to the ferritin family.</text>
</comment>
<proteinExistence type="inferred from homology"/>
<feature type="binding site" evidence="5">
    <location>
        <position position="76"/>
    </location>
    <ligand>
        <name>Fe cation</name>
        <dbReference type="ChEBI" id="CHEBI:24875"/>
        <label>1</label>
    </ligand>
</feature>
<dbReference type="EC" id="1.16.3.1" evidence="6"/>
<protein>
    <recommendedName>
        <fullName evidence="6">Ferritin</fullName>
        <ecNumber evidence="6">1.16.3.1</ecNumber>
    </recommendedName>
</protein>
<dbReference type="PANTHER" id="PTHR11431:SF75">
    <property type="entry name" value="FERRITIN"/>
    <property type="match status" value="1"/>
</dbReference>
<evidence type="ECO:0000259" key="7">
    <source>
        <dbReference type="PROSITE" id="PS50905"/>
    </source>
</evidence>
<keyword evidence="2 6" id="KW-0409">Iron storage</keyword>
<keyword evidence="4 5" id="KW-0408">Iron</keyword>
<dbReference type="AlphaFoldDB" id="A0A914YL39"/>
<keyword evidence="8" id="KW-1185">Reference proteome</keyword>
<evidence type="ECO:0000256" key="6">
    <source>
        <dbReference type="RuleBase" id="RU361145"/>
    </source>
</evidence>
<dbReference type="SUPFAM" id="SSF47240">
    <property type="entry name" value="Ferritin-like"/>
    <property type="match status" value="1"/>
</dbReference>
<dbReference type="GO" id="GO:0006879">
    <property type="term" value="P:intracellular iron ion homeostasis"/>
    <property type="evidence" value="ECO:0007669"/>
    <property type="project" value="UniProtKB-KW"/>
</dbReference>
<dbReference type="Gene3D" id="1.20.1260.10">
    <property type="match status" value="1"/>
</dbReference>
<organism evidence="8 9">
    <name type="scientific">Panagrolaimus superbus</name>
    <dbReference type="NCBI Taxonomy" id="310955"/>
    <lineage>
        <taxon>Eukaryota</taxon>
        <taxon>Metazoa</taxon>
        <taxon>Ecdysozoa</taxon>
        <taxon>Nematoda</taxon>
        <taxon>Chromadorea</taxon>
        <taxon>Rhabditida</taxon>
        <taxon>Tylenchina</taxon>
        <taxon>Panagrolaimomorpha</taxon>
        <taxon>Panagrolaimoidea</taxon>
        <taxon>Panagrolaimidae</taxon>
        <taxon>Panagrolaimus</taxon>
    </lineage>
</organism>
<evidence type="ECO:0000256" key="4">
    <source>
        <dbReference type="ARBA" id="ARBA00023004"/>
    </source>
</evidence>
<dbReference type="WBParaSite" id="PSU_v2.g196.t1">
    <property type="protein sequence ID" value="PSU_v2.g196.t1"/>
    <property type="gene ID" value="PSU_v2.g196"/>
</dbReference>
<keyword evidence="6" id="KW-0560">Oxidoreductase</keyword>
<evidence type="ECO:0000313" key="9">
    <source>
        <dbReference type="WBParaSite" id="PSU_v2.g196.t1"/>
    </source>
</evidence>
<dbReference type="Pfam" id="PF00210">
    <property type="entry name" value="Ferritin"/>
    <property type="match status" value="1"/>
</dbReference>
<dbReference type="InterPro" id="IPR008331">
    <property type="entry name" value="Ferritin_DPS_dom"/>
</dbReference>